<dbReference type="Proteomes" id="UP000019335">
    <property type="component" value="Chromosome 21"/>
</dbReference>
<gene>
    <name evidence="1" type="ORF">Naga_100375g1</name>
</gene>
<comment type="caution">
    <text evidence="1">The sequence shown here is derived from an EMBL/GenBank/DDBJ whole genome shotgun (WGS) entry which is preliminary data.</text>
</comment>
<name>W7TH19_9STRA</name>
<dbReference type="OrthoDB" id="40297at2759"/>
<accession>W7TH19</accession>
<dbReference type="EMBL" id="AZIL01002065">
    <property type="protein sequence ID" value="EWM22823.1"/>
    <property type="molecule type" value="Genomic_DNA"/>
</dbReference>
<protein>
    <submittedName>
        <fullName evidence="1">Uncharacterized protein</fullName>
    </submittedName>
</protein>
<dbReference type="Gene3D" id="3.10.129.10">
    <property type="entry name" value="Hotdog Thioesterase"/>
    <property type="match status" value="1"/>
</dbReference>
<proteinExistence type="predicted"/>
<organism evidence="1 2">
    <name type="scientific">Nannochloropsis gaditana</name>
    <dbReference type="NCBI Taxonomy" id="72520"/>
    <lineage>
        <taxon>Eukaryota</taxon>
        <taxon>Sar</taxon>
        <taxon>Stramenopiles</taxon>
        <taxon>Ochrophyta</taxon>
        <taxon>Eustigmatophyceae</taxon>
        <taxon>Eustigmatales</taxon>
        <taxon>Monodopsidaceae</taxon>
        <taxon>Nannochloropsis</taxon>
    </lineage>
</organism>
<evidence type="ECO:0000313" key="1">
    <source>
        <dbReference type="EMBL" id="EWM22823.1"/>
    </source>
</evidence>
<reference evidence="1 2" key="1">
    <citation type="journal article" date="2014" name="Mol. Plant">
        <title>Chromosome Scale Genome Assembly and Transcriptome Profiling of Nannochloropsis gaditana in Nitrogen Depletion.</title>
        <authorList>
            <person name="Corteggiani Carpinelli E."/>
            <person name="Telatin A."/>
            <person name="Vitulo N."/>
            <person name="Forcato C."/>
            <person name="D'Angelo M."/>
            <person name="Schiavon R."/>
            <person name="Vezzi A."/>
            <person name="Giacometti G.M."/>
            <person name="Morosinotto T."/>
            <person name="Valle G."/>
        </authorList>
    </citation>
    <scope>NUCLEOTIDE SEQUENCE [LARGE SCALE GENOMIC DNA]</scope>
    <source>
        <strain evidence="1 2">B-31</strain>
    </source>
</reference>
<keyword evidence="2" id="KW-1185">Reference proteome</keyword>
<evidence type="ECO:0000313" key="2">
    <source>
        <dbReference type="Proteomes" id="UP000019335"/>
    </source>
</evidence>
<sequence>MIFPIVLPASNVTFPVAVPPRLLEEHLVSRADSLHALGSQSLQSLRPGQLLLHSLARPLSPAQSMQLSSLGRLTHERHFNTRKFKRDEMYIPGGLVLGLTLSASARDLHEVLHEEVIECAFINHLHPWDIVSSFSYIKEMDENITGDLEALTLRTIGVKNVDVHLDLLDQAFPLALFTTPSLRTKHMEALCKAHIPELSKKIVCVVERRILRQSPKTEAFLL</sequence>
<dbReference type="AlphaFoldDB" id="W7TH19"/>